<name>A0ABU1D6T5_9BURK</name>
<keyword evidence="2" id="KW-1134">Transmembrane beta strand</keyword>
<dbReference type="Proteomes" id="UP001232156">
    <property type="component" value="Unassembled WGS sequence"/>
</dbReference>
<evidence type="ECO:0000313" key="4">
    <source>
        <dbReference type="EMBL" id="MDR4126154.1"/>
    </source>
</evidence>
<keyword evidence="5" id="KW-1185">Reference proteome</keyword>
<comment type="subcellular location">
    <subcellularLocation>
        <location evidence="2">Cell membrane</location>
        <topology evidence="2">Lipid-anchor</topology>
    </subcellularLocation>
</comment>
<dbReference type="EMBL" id="JAUZQE010000018">
    <property type="protein sequence ID" value="MDR4126154.1"/>
    <property type="molecule type" value="Genomic_DNA"/>
</dbReference>
<dbReference type="PROSITE" id="PS51257">
    <property type="entry name" value="PROKAR_LIPOPROTEIN"/>
    <property type="match status" value="1"/>
</dbReference>
<reference evidence="4 5" key="1">
    <citation type="submission" date="2023-08" db="EMBL/GenBank/DDBJ databases">
        <title>Alcaligenaceae gen. nov., a novel taxon isolated from the sludge of Yixing Pesticide Factory.</title>
        <authorList>
            <person name="Ruan L."/>
        </authorList>
    </citation>
    <scope>NUCLEOTIDE SEQUENCE [LARGE SCALE GENOMIC DNA]</scope>
    <source>
        <strain evidence="4 5">LG-2</strain>
    </source>
</reference>
<evidence type="ECO:0000256" key="3">
    <source>
        <dbReference type="SAM" id="Coils"/>
    </source>
</evidence>
<dbReference type="InterPro" id="IPR003423">
    <property type="entry name" value="OMP_efflux"/>
</dbReference>
<feature type="coiled-coil region" evidence="3">
    <location>
        <begin position="194"/>
        <end position="259"/>
    </location>
</feature>
<evidence type="ECO:0000313" key="5">
    <source>
        <dbReference type="Proteomes" id="UP001232156"/>
    </source>
</evidence>
<sequence length="478" mass="50641">MGRLTAALLVVGALAGCAVGPDYARPDIDVGAAYRQADVAPEPQANAGWVQARPGVAPLRTDWWTLYGDATLNELIATLQEGNLDVQLAEARYRQAQAALQSARSGFFPTVGSDASVDRSGGGSGAAGGGVSNTYALSAAVSWEIDLWGRVRRSVEAGRAALDASSADIDAVRLSMQSTLAQTYFSLRVTDAEIRLMQQTVQAYERSLRLTQNRYAAGVAMQADVAAARTQLENARTQLLALQRQRAQLEHALAVLLGRPPSAFALAATHDVPQLPAIPVGVPAELLQHRPDLVAAERRMAEANAQIGVAQAAWFPALTLSGVGGFRSGQWAEWLTAPARYWALGPALALTLFDGGARSAAVQQARANFDVQAVSWRQAVLAALQEVEDLLVQLRVMGMEQVTQGRALESARESLRLTQNQYVAGLIDYLSVVQTETTALSTERAALNLLADRLIASARLMAALGGGLPAADALEAGQ</sequence>
<accession>A0ABU1D6T5</accession>
<dbReference type="NCBIfam" id="TIGR01845">
    <property type="entry name" value="outer_NodT"/>
    <property type="match status" value="1"/>
</dbReference>
<keyword evidence="2" id="KW-0564">Palmitate</keyword>
<keyword evidence="3" id="KW-0175">Coiled coil</keyword>
<dbReference type="Gene3D" id="2.20.200.10">
    <property type="entry name" value="Outer membrane efflux proteins (OEP)"/>
    <property type="match status" value="1"/>
</dbReference>
<evidence type="ECO:0000256" key="1">
    <source>
        <dbReference type="ARBA" id="ARBA00007613"/>
    </source>
</evidence>
<comment type="caution">
    <text evidence="4">The sequence shown here is derived from an EMBL/GenBank/DDBJ whole genome shotgun (WGS) entry which is preliminary data.</text>
</comment>
<dbReference type="Gene3D" id="1.20.1600.10">
    <property type="entry name" value="Outer membrane efflux proteins (OEP)"/>
    <property type="match status" value="1"/>
</dbReference>
<dbReference type="InterPro" id="IPR010131">
    <property type="entry name" value="MdtP/NodT-like"/>
</dbReference>
<keyword evidence="2" id="KW-0472">Membrane</keyword>
<evidence type="ECO:0000256" key="2">
    <source>
        <dbReference type="RuleBase" id="RU362097"/>
    </source>
</evidence>
<comment type="similarity">
    <text evidence="1 2">Belongs to the outer membrane factor (OMF) (TC 1.B.17) family.</text>
</comment>
<gene>
    <name evidence="4" type="ORF">Q8947_09180</name>
</gene>
<dbReference type="Pfam" id="PF02321">
    <property type="entry name" value="OEP"/>
    <property type="match status" value="2"/>
</dbReference>
<protein>
    <submittedName>
        <fullName evidence="4">Efflux transporter outer membrane subunit</fullName>
    </submittedName>
</protein>
<organism evidence="4 5">
    <name type="scientific">Yanghanlia caeni</name>
    <dbReference type="NCBI Taxonomy" id="3064283"/>
    <lineage>
        <taxon>Bacteria</taxon>
        <taxon>Pseudomonadati</taxon>
        <taxon>Pseudomonadota</taxon>
        <taxon>Betaproteobacteria</taxon>
        <taxon>Burkholderiales</taxon>
        <taxon>Alcaligenaceae</taxon>
        <taxon>Yanghanlia</taxon>
    </lineage>
</organism>
<dbReference type="PANTHER" id="PTHR30203:SF33">
    <property type="entry name" value="BLR4455 PROTEIN"/>
    <property type="match status" value="1"/>
</dbReference>
<dbReference type="SUPFAM" id="SSF56954">
    <property type="entry name" value="Outer membrane efflux proteins (OEP)"/>
    <property type="match status" value="1"/>
</dbReference>
<proteinExistence type="inferred from homology"/>
<dbReference type="PANTHER" id="PTHR30203">
    <property type="entry name" value="OUTER MEMBRANE CATION EFFLUX PROTEIN"/>
    <property type="match status" value="1"/>
</dbReference>
<keyword evidence="2" id="KW-0449">Lipoprotein</keyword>
<keyword evidence="2" id="KW-0812">Transmembrane</keyword>